<dbReference type="EMBL" id="FQWQ01000003">
    <property type="protein sequence ID" value="SHH53696.1"/>
    <property type="molecule type" value="Genomic_DNA"/>
</dbReference>
<keyword evidence="1" id="KW-0472">Membrane</keyword>
<evidence type="ECO:0000313" key="2">
    <source>
        <dbReference type="EMBL" id="SHH53696.1"/>
    </source>
</evidence>
<dbReference type="STRING" id="947013.SAMN04488109_4250"/>
<reference evidence="2 3" key="1">
    <citation type="submission" date="2016-11" db="EMBL/GenBank/DDBJ databases">
        <authorList>
            <person name="Jaros S."/>
            <person name="Januszkiewicz K."/>
            <person name="Wedrychowicz H."/>
        </authorList>
    </citation>
    <scope>NUCLEOTIDE SEQUENCE [LARGE SCALE GENOMIC DNA]</scope>
    <source>
        <strain evidence="2 3">DSM 24574</strain>
    </source>
</reference>
<accession>A0A1M5TSZ1</accession>
<feature type="transmembrane region" description="Helical" evidence="1">
    <location>
        <begin position="41"/>
        <end position="63"/>
    </location>
</feature>
<proteinExistence type="predicted"/>
<organism evidence="2 3">
    <name type="scientific">Chryseolinea serpens</name>
    <dbReference type="NCBI Taxonomy" id="947013"/>
    <lineage>
        <taxon>Bacteria</taxon>
        <taxon>Pseudomonadati</taxon>
        <taxon>Bacteroidota</taxon>
        <taxon>Cytophagia</taxon>
        <taxon>Cytophagales</taxon>
        <taxon>Fulvivirgaceae</taxon>
        <taxon>Chryseolinea</taxon>
    </lineage>
</organism>
<feature type="transmembrane region" description="Helical" evidence="1">
    <location>
        <begin position="15"/>
        <end position="35"/>
    </location>
</feature>
<dbReference type="AlphaFoldDB" id="A0A1M5TSZ1"/>
<evidence type="ECO:0000256" key="1">
    <source>
        <dbReference type="SAM" id="Phobius"/>
    </source>
</evidence>
<keyword evidence="3" id="KW-1185">Reference proteome</keyword>
<feature type="transmembrane region" description="Helical" evidence="1">
    <location>
        <begin position="75"/>
        <end position="101"/>
    </location>
</feature>
<name>A0A1M5TSZ1_9BACT</name>
<keyword evidence="1" id="KW-1133">Transmembrane helix</keyword>
<protein>
    <submittedName>
        <fullName evidence="2">Uncharacterized protein</fullName>
    </submittedName>
</protein>
<keyword evidence="1" id="KW-0812">Transmembrane</keyword>
<evidence type="ECO:0000313" key="3">
    <source>
        <dbReference type="Proteomes" id="UP000184212"/>
    </source>
</evidence>
<sequence length="208" mass="23855">MNTRPMSHHSPKQKLVFLVANATFLIAFYILRSLILNLNAWLFSFMVLVEGCIILGLIVPLFFKRFRTREGVRVSFLHVILILSVFFYVGHLVTVPALYLYHYRAISVFTKHKNDIPEADRTNGDWILNEKDFIVSPEERAILESNYAASSPCYFQDGFCYFQLGGMLHNTGGYALRIDKNKTAPGAFGFGRVNGTTPLVGDWFYYYK</sequence>
<dbReference type="Proteomes" id="UP000184212">
    <property type="component" value="Unassembled WGS sequence"/>
</dbReference>
<gene>
    <name evidence="2" type="ORF">SAMN04488109_4250</name>
</gene>